<keyword evidence="1 3" id="KW-0328">Glycosyltransferase</keyword>
<keyword evidence="2 3" id="KW-0808">Transferase</keyword>
<evidence type="ECO:0000256" key="1">
    <source>
        <dbReference type="ARBA" id="ARBA00022676"/>
    </source>
</evidence>
<keyword evidence="4" id="KW-1185">Reference proteome</keyword>
<reference evidence="3 4" key="2">
    <citation type="journal article" date="2009" name="Proc. Natl. Acad. Sci. U.S.A.">
        <title>On the chimeric nature, thermophilic origin, and phylogenetic placement of the Thermotogales.</title>
        <authorList>
            <person name="Zhaxybayeva O."/>
            <person name="Swithers K.S."/>
            <person name="Lapierre P."/>
            <person name="Fournier G.P."/>
            <person name="Bickhart D.M."/>
            <person name="DeBoy R.T."/>
            <person name="Nelson K.E."/>
            <person name="Nesbo C.L."/>
            <person name="Doolittle W.F."/>
            <person name="Gogarten J.P."/>
            <person name="Noll K.M."/>
        </authorList>
    </citation>
    <scope>NUCLEOTIDE SEQUENCE [LARGE SCALE GENOMIC DNA]</scope>
    <source>
        <strain evidence="4">ATCC BAA-301 / DSM 14385 / NBRC 107922 / TMO</strain>
    </source>
</reference>
<name>A8F562_PSELT</name>
<sequence length="241" mass="27441">MEKFTLFDLTISTPTLIELVEILSRRISNNEKTFVVTANASIIVKTTEDERYKFAVQNADIIVPDGIGVIWALKKIYRRKAVRVTGIDTMMALCDKARASGWKIYLLGAKIDVVEKAARNLTEKFGNIVCGYHHGYFEKEGPLEQIKQAKPDLIFVGMGVPKQEIWIYENFRKTTAKLAMGVGGSFDVISGIKKRAPNFIQRARLEWLYRFLQSPLEKKNVPKDISKFIGLVLSQAKQYKY</sequence>
<evidence type="ECO:0000313" key="4">
    <source>
        <dbReference type="Proteomes" id="UP000002016"/>
    </source>
</evidence>
<dbReference type="PANTHER" id="PTHR34136">
    <property type="match status" value="1"/>
</dbReference>
<dbReference type="Proteomes" id="UP000002016">
    <property type="component" value="Chromosome"/>
</dbReference>
<dbReference type="Pfam" id="PF03808">
    <property type="entry name" value="Glyco_tran_WecG"/>
    <property type="match status" value="1"/>
</dbReference>
<evidence type="ECO:0000313" key="3">
    <source>
        <dbReference type="EMBL" id="ABV33296.1"/>
    </source>
</evidence>
<dbReference type="KEGG" id="tle:Tlet_0730"/>
<dbReference type="RefSeq" id="WP_012002777.1">
    <property type="nucleotide sequence ID" value="NC_009828.1"/>
</dbReference>
<evidence type="ECO:0000256" key="2">
    <source>
        <dbReference type="ARBA" id="ARBA00022679"/>
    </source>
</evidence>
<dbReference type="AlphaFoldDB" id="A8F562"/>
<dbReference type="CDD" id="cd06533">
    <property type="entry name" value="Glyco_transf_WecG_TagA"/>
    <property type="match status" value="1"/>
</dbReference>
<dbReference type="eggNOG" id="COG1922">
    <property type="taxonomic scope" value="Bacteria"/>
</dbReference>
<dbReference type="HOGENOM" id="CLU_063203_3_1_0"/>
<organism evidence="3 4">
    <name type="scientific">Pseudothermotoga lettingae (strain ATCC BAA-301 / DSM 14385 / NBRC 107922 / TMO)</name>
    <name type="common">Thermotoga lettingae</name>
    <dbReference type="NCBI Taxonomy" id="416591"/>
    <lineage>
        <taxon>Bacteria</taxon>
        <taxon>Thermotogati</taxon>
        <taxon>Thermotogota</taxon>
        <taxon>Thermotogae</taxon>
        <taxon>Thermotogales</taxon>
        <taxon>Thermotogaceae</taxon>
        <taxon>Pseudothermotoga</taxon>
    </lineage>
</organism>
<dbReference type="EC" id="2.4.1.187" evidence="3"/>
<dbReference type="PANTHER" id="PTHR34136:SF1">
    <property type="entry name" value="UDP-N-ACETYL-D-MANNOSAMINURONIC ACID TRANSFERASE"/>
    <property type="match status" value="1"/>
</dbReference>
<accession>A8F562</accession>
<dbReference type="NCBIfam" id="TIGR00696">
    <property type="entry name" value="wecG_tagA_cpsF"/>
    <property type="match status" value="1"/>
</dbReference>
<dbReference type="STRING" id="416591.Tlet_0730"/>
<gene>
    <name evidence="3" type="ordered locus">Tlet_0730</name>
</gene>
<dbReference type="CAZy" id="GT26">
    <property type="family name" value="Glycosyltransferase Family 26"/>
</dbReference>
<proteinExistence type="predicted"/>
<reference evidence="3 4" key="1">
    <citation type="submission" date="2007-08" db="EMBL/GenBank/DDBJ databases">
        <title>Complete sequence of Thermotoga lettingae TMO.</title>
        <authorList>
            <consortium name="US DOE Joint Genome Institute"/>
            <person name="Copeland A."/>
            <person name="Lucas S."/>
            <person name="Lapidus A."/>
            <person name="Barry K."/>
            <person name="Glavina del Rio T."/>
            <person name="Dalin E."/>
            <person name="Tice H."/>
            <person name="Pitluck S."/>
            <person name="Foster B."/>
            <person name="Bruce D."/>
            <person name="Schmutz J."/>
            <person name="Larimer F."/>
            <person name="Land M."/>
            <person name="Hauser L."/>
            <person name="Kyrpides N."/>
            <person name="Mikhailova N."/>
            <person name="Nelson K."/>
            <person name="Gogarten J.P."/>
            <person name="Noll K."/>
            <person name="Richardson P."/>
        </authorList>
    </citation>
    <scope>NUCLEOTIDE SEQUENCE [LARGE SCALE GENOMIC DNA]</scope>
    <source>
        <strain evidence="4">ATCC BAA-301 / DSM 14385 / NBRC 107922 / TMO</strain>
    </source>
</reference>
<dbReference type="EMBL" id="CP000812">
    <property type="protein sequence ID" value="ABV33296.1"/>
    <property type="molecule type" value="Genomic_DNA"/>
</dbReference>
<protein>
    <submittedName>
        <fullName evidence="3">Glycosyl transferase, WecB/TagA/CpsF family</fullName>
        <ecNumber evidence="3">2.4.1.187</ecNumber>
    </submittedName>
</protein>
<dbReference type="GO" id="GO:0047244">
    <property type="term" value="F:N-acetylglucosaminyldiphosphoundecaprenol N-acetyl-beta-D-mannosaminyltransferase activity"/>
    <property type="evidence" value="ECO:0007669"/>
    <property type="project" value="UniProtKB-EC"/>
</dbReference>
<dbReference type="InterPro" id="IPR004629">
    <property type="entry name" value="WecG_TagA_CpsF"/>
</dbReference>